<dbReference type="GO" id="GO:0005925">
    <property type="term" value="C:focal adhesion"/>
    <property type="evidence" value="ECO:0007669"/>
    <property type="project" value="TreeGrafter"/>
</dbReference>
<dbReference type="InterPro" id="IPR014836">
    <property type="entry name" value="Integrin_bsu_cyt_dom"/>
</dbReference>
<feature type="transmembrane region" description="Helical" evidence="3">
    <location>
        <begin position="31"/>
        <end position="53"/>
    </location>
</feature>
<dbReference type="PANTHER" id="PTHR10082:SF60">
    <property type="entry name" value="INTEGRIN BETA-PS"/>
    <property type="match status" value="1"/>
</dbReference>
<reference evidence="5 6" key="1">
    <citation type="journal article" date="2018" name="Sci. Rep.">
        <title>Comparative analysis of the Pocillopora damicornis genome highlights role of immune system in coral evolution.</title>
        <authorList>
            <person name="Cunning R."/>
            <person name="Bay R.A."/>
            <person name="Gillette P."/>
            <person name="Baker A.C."/>
            <person name="Traylor-Knowles N."/>
        </authorList>
    </citation>
    <scope>NUCLEOTIDE SEQUENCE [LARGE SCALE GENOMIC DNA]</scope>
    <source>
        <strain evidence="5">RSMAS</strain>
        <tissue evidence="5">Whole animal</tissue>
    </source>
</reference>
<dbReference type="Gene3D" id="1.20.5.100">
    <property type="entry name" value="Cytochrome c1, transmembrane anchor, C-terminal"/>
    <property type="match status" value="1"/>
</dbReference>
<keyword evidence="3" id="KW-1133">Transmembrane helix</keyword>
<evidence type="ECO:0000256" key="1">
    <source>
        <dbReference type="ARBA" id="ARBA00023157"/>
    </source>
</evidence>
<dbReference type="EMBL" id="RCHS01002086">
    <property type="protein sequence ID" value="RMX49570.1"/>
    <property type="molecule type" value="Genomic_DNA"/>
</dbReference>
<dbReference type="AlphaFoldDB" id="A0A3M6U7C0"/>
<evidence type="ECO:0000256" key="3">
    <source>
        <dbReference type="SAM" id="Phobius"/>
    </source>
</evidence>
<dbReference type="InterPro" id="IPR015812">
    <property type="entry name" value="Integrin_bsu"/>
</dbReference>
<dbReference type="GO" id="GO:0009986">
    <property type="term" value="C:cell surface"/>
    <property type="evidence" value="ECO:0007669"/>
    <property type="project" value="TreeGrafter"/>
</dbReference>
<dbReference type="GO" id="GO:0007229">
    <property type="term" value="P:integrin-mediated signaling pathway"/>
    <property type="evidence" value="ECO:0007669"/>
    <property type="project" value="TreeGrafter"/>
</dbReference>
<dbReference type="Proteomes" id="UP000275408">
    <property type="component" value="Unassembled WGS sequence"/>
</dbReference>
<keyword evidence="6" id="KW-1185">Reference proteome</keyword>
<dbReference type="GO" id="GO:0033627">
    <property type="term" value="P:cell adhesion mediated by integrin"/>
    <property type="evidence" value="ECO:0007669"/>
    <property type="project" value="TreeGrafter"/>
</dbReference>
<keyword evidence="3" id="KW-0472">Membrane</keyword>
<dbReference type="GO" id="GO:0098609">
    <property type="term" value="P:cell-cell adhesion"/>
    <property type="evidence" value="ECO:0007669"/>
    <property type="project" value="TreeGrafter"/>
</dbReference>
<name>A0A3M6U7C0_POCDA</name>
<keyword evidence="2" id="KW-0325">Glycoprotein</keyword>
<comment type="caution">
    <text evidence="5">The sequence shown here is derived from an EMBL/GenBank/DDBJ whole genome shotgun (WGS) entry which is preliminary data.</text>
</comment>
<dbReference type="PANTHER" id="PTHR10082">
    <property type="entry name" value="INTEGRIN BETA SUBUNIT"/>
    <property type="match status" value="1"/>
</dbReference>
<evidence type="ECO:0000313" key="6">
    <source>
        <dbReference type="Proteomes" id="UP000275408"/>
    </source>
</evidence>
<dbReference type="SMART" id="SM01241">
    <property type="entry name" value="Integrin_b_cyt"/>
    <property type="match status" value="1"/>
</dbReference>
<dbReference type="GO" id="GO:0007160">
    <property type="term" value="P:cell-matrix adhesion"/>
    <property type="evidence" value="ECO:0007669"/>
    <property type="project" value="TreeGrafter"/>
</dbReference>
<proteinExistence type="predicted"/>
<evidence type="ECO:0000313" key="5">
    <source>
        <dbReference type="EMBL" id="RMX49570.1"/>
    </source>
</evidence>
<dbReference type="OrthoDB" id="410592at2759"/>
<evidence type="ECO:0000256" key="2">
    <source>
        <dbReference type="ARBA" id="ARBA00023180"/>
    </source>
</evidence>
<protein>
    <recommendedName>
        <fullName evidence="4">Integrin beta subunit cytoplasmic domain-containing protein</fullName>
    </recommendedName>
</protein>
<dbReference type="GO" id="GO:0008305">
    <property type="term" value="C:integrin complex"/>
    <property type="evidence" value="ECO:0007669"/>
    <property type="project" value="TreeGrafter"/>
</dbReference>
<organism evidence="5 6">
    <name type="scientific">Pocillopora damicornis</name>
    <name type="common">Cauliflower coral</name>
    <name type="synonym">Millepora damicornis</name>
    <dbReference type="NCBI Taxonomy" id="46731"/>
    <lineage>
        <taxon>Eukaryota</taxon>
        <taxon>Metazoa</taxon>
        <taxon>Cnidaria</taxon>
        <taxon>Anthozoa</taxon>
        <taxon>Hexacorallia</taxon>
        <taxon>Scleractinia</taxon>
        <taxon>Astrocoeniina</taxon>
        <taxon>Pocilloporidae</taxon>
        <taxon>Pocillopora</taxon>
    </lineage>
</organism>
<dbReference type="GO" id="GO:0005178">
    <property type="term" value="F:integrin binding"/>
    <property type="evidence" value="ECO:0007669"/>
    <property type="project" value="TreeGrafter"/>
</dbReference>
<dbReference type="PRINTS" id="PR01186">
    <property type="entry name" value="INTEGRINB"/>
</dbReference>
<accession>A0A3M6U7C0</accession>
<evidence type="ECO:0000259" key="4">
    <source>
        <dbReference type="SMART" id="SM01241"/>
    </source>
</evidence>
<keyword evidence="3" id="KW-0812">Transmembrane</keyword>
<feature type="domain" description="Integrin beta subunit cytoplasmic" evidence="4">
    <location>
        <begin position="54"/>
        <end position="100"/>
    </location>
</feature>
<dbReference type="STRING" id="46731.A0A3M6U7C0"/>
<dbReference type="Pfam" id="PF08725">
    <property type="entry name" value="Integrin_b_cyt"/>
    <property type="match status" value="1"/>
</dbReference>
<keyword evidence="1" id="KW-1015">Disulfide bond</keyword>
<gene>
    <name evidence="5" type="ORF">pdam_00017624</name>
</gene>
<dbReference type="GO" id="GO:0016477">
    <property type="term" value="P:cell migration"/>
    <property type="evidence" value="ECO:0007669"/>
    <property type="project" value="TreeGrafter"/>
</dbReference>
<sequence length="101" mass="11334">MPYYVTFNVLSLAKVNPSKCYPQYCPSEMKALLVILGVIGAVLAVALALLLIWRVLATVQDRRAFAKFEKEQQKAKCVMAENPIFKPTTTTFMNPMYGVKT</sequence>